<dbReference type="AlphaFoldDB" id="A0A914YLI7"/>
<reference evidence="3" key="1">
    <citation type="submission" date="2022-11" db="UniProtKB">
        <authorList>
            <consortium name="WormBaseParasite"/>
        </authorList>
    </citation>
    <scope>IDENTIFICATION</scope>
</reference>
<dbReference type="PANTHER" id="PTHR11161:SF55">
    <property type="entry name" value="NOSE RESISTANT-TO-FLUOXETINE PROTEIN N-TERMINAL DOMAIN-CONTAINING PROTEIN"/>
    <property type="match status" value="1"/>
</dbReference>
<name>A0A914YLI7_9BILA</name>
<keyword evidence="1" id="KW-0472">Membrane</keyword>
<proteinExistence type="predicted"/>
<dbReference type="WBParaSite" id="PSU_v2.g18186.t1">
    <property type="protein sequence ID" value="PSU_v2.g18186.t1"/>
    <property type="gene ID" value="PSU_v2.g18186"/>
</dbReference>
<evidence type="ECO:0000313" key="3">
    <source>
        <dbReference type="WBParaSite" id="PSU_v2.g18186.t1"/>
    </source>
</evidence>
<dbReference type="Proteomes" id="UP000887577">
    <property type="component" value="Unplaced"/>
</dbReference>
<accession>A0A914YLI7</accession>
<dbReference type="PANTHER" id="PTHR11161">
    <property type="entry name" value="O-ACYLTRANSFERASE"/>
    <property type="match status" value="1"/>
</dbReference>
<keyword evidence="2" id="KW-1185">Reference proteome</keyword>
<feature type="transmembrane region" description="Helical" evidence="1">
    <location>
        <begin position="64"/>
        <end position="83"/>
    </location>
</feature>
<keyword evidence="1" id="KW-1133">Transmembrane helix</keyword>
<dbReference type="InterPro" id="IPR052728">
    <property type="entry name" value="O2_lipid_transport_reg"/>
</dbReference>
<keyword evidence="1" id="KW-0812">Transmembrane</keyword>
<organism evidence="2 3">
    <name type="scientific">Panagrolaimus superbus</name>
    <dbReference type="NCBI Taxonomy" id="310955"/>
    <lineage>
        <taxon>Eukaryota</taxon>
        <taxon>Metazoa</taxon>
        <taxon>Ecdysozoa</taxon>
        <taxon>Nematoda</taxon>
        <taxon>Chromadorea</taxon>
        <taxon>Rhabditida</taxon>
        <taxon>Tylenchina</taxon>
        <taxon>Panagrolaimomorpha</taxon>
        <taxon>Panagrolaimoidea</taxon>
        <taxon>Panagrolaimidae</taxon>
        <taxon>Panagrolaimus</taxon>
    </lineage>
</organism>
<protein>
    <submittedName>
        <fullName evidence="3">Uncharacterized protein</fullName>
    </submittedName>
</protein>
<feature type="transmembrane region" description="Helical" evidence="1">
    <location>
        <begin position="103"/>
        <end position="129"/>
    </location>
</feature>
<sequence length="146" mass="17259">MKAAEPCAKNWWIDFIYLNNFIRYDEQCYLVSWYLSTDLQMYLFAPLILIPFTFGPLYGIMSSVLILAVSTAVNVYTVLYHYFPPTDFAYAPTDHRMTTPYSFYTMLMYNAPWIRCQIYIIGILTGFLLQMKKKMKIPWVCIVFQS</sequence>
<evidence type="ECO:0000256" key="1">
    <source>
        <dbReference type="SAM" id="Phobius"/>
    </source>
</evidence>
<evidence type="ECO:0000313" key="2">
    <source>
        <dbReference type="Proteomes" id="UP000887577"/>
    </source>
</evidence>
<feature type="transmembrane region" description="Helical" evidence="1">
    <location>
        <begin position="39"/>
        <end position="57"/>
    </location>
</feature>